<accession>A0A9P6GQD4</accession>
<dbReference type="AlphaFoldDB" id="A0A9P6GQD4"/>
<evidence type="ECO:0000313" key="8">
    <source>
        <dbReference type="EMBL" id="KAF9739932.1"/>
    </source>
</evidence>
<proteinExistence type="inferred from homology"/>
<dbReference type="PANTHER" id="PTHR33048">
    <property type="entry name" value="PTH11-LIKE INTEGRAL MEMBRANE PROTEIN (AFU_ORTHOLOGUE AFUA_5G11245)"/>
    <property type="match status" value="1"/>
</dbReference>
<dbReference type="InterPro" id="IPR052337">
    <property type="entry name" value="SAT4-like"/>
</dbReference>
<feature type="domain" description="Rhodopsin" evidence="7">
    <location>
        <begin position="25"/>
        <end position="282"/>
    </location>
</feature>
<comment type="subcellular location">
    <subcellularLocation>
        <location evidence="1">Membrane</location>
        <topology evidence="1">Multi-pass membrane protein</topology>
    </subcellularLocation>
</comment>
<evidence type="ECO:0000256" key="3">
    <source>
        <dbReference type="ARBA" id="ARBA00022989"/>
    </source>
</evidence>
<dbReference type="InterPro" id="IPR049326">
    <property type="entry name" value="Rhodopsin_dom_fungi"/>
</dbReference>
<feature type="transmembrane region" description="Helical" evidence="6">
    <location>
        <begin position="6"/>
        <end position="28"/>
    </location>
</feature>
<evidence type="ECO:0000256" key="6">
    <source>
        <dbReference type="SAM" id="Phobius"/>
    </source>
</evidence>
<dbReference type="OrthoDB" id="3934549at2759"/>
<evidence type="ECO:0000256" key="1">
    <source>
        <dbReference type="ARBA" id="ARBA00004141"/>
    </source>
</evidence>
<evidence type="ECO:0000256" key="4">
    <source>
        <dbReference type="ARBA" id="ARBA00023136"/>
    </source>
</evidence>
<name>A0A9P6GQD4_9PLEO</name>
<keyword evidence="2 6" id="KW-0812">Transmembrane</keyword>
<dbReference type="EMBL" id="WJXW01000002">
    <property type="protein sequence ID" value="KAF9739932.1"/>
    <property type="molecule type" value="Genomic_DNA"/>
</dbReference>
<keyword evidence="4 6" id="KW-0472">Membrane</keyword>
<feature type="transmembrane region" description="Helical" evidence="6">
    <location>
        <begin position="100"/>
        <end position="119"/>
    </location>
</feature>
<protein>
    <submittedName>
        <fullName evidence="8">Integral membrane protein</fullName>
    </submittedName>
</protein>
<evidence type="ECO:0000313" key="9">
    <source>
        <dbReference type="Proteomes" id="UP000756921"/>
    </source>
</evidence>
<feature type="transmembrane region" description="Helical" evidence="6">
    <location>
        <begin position="186"/>
        <end position="207"/>
    </location>
</feature>
<organism evidence="8 9">
    <name type="scientific">Paraphaeosphaeria minitans</name>
    <dbReference type="NCBI Taxonomy" id="565426"/>
    <lineage>
        <taxon>Eukaryota</taxon>
        <taxon>Fungi</taxon>
        <taxon>Dikarya</taxon>
        <taxon>Ascomycota</taxon>
        <taxon>Pezizomycotina</taxon>
        <taxon>Dothideomycetes</taxon>
        <taxon>Pleosporomycetidae</taxon>
        <taxon>Pleosporales</taxon>
        <taxon>Massarineae</taxon>
        <taxon>Didymosphaeriaceae</taxon>
        <taxon>Paraphaeosphaeria</taxon>
    </lineage>
</organism>
<comment type="caution">
    <text evidence="8">The sequence shown here is derived from an EMBL/GenBank/DDBJ whole genome shotgun (WGS) entry which is preliminary data.</text>
</comment>
<keyword evidence="3 6" id="KW-1133">Transmembrane helix</keyword>
<dbReference type="PANTHER" id="PTHR33048:SF124">
    <property type="entry name" value="INTEGRAL MEMBRANE PROTEIN"/>
    <property type="match status" value="1"/>
</dbReference>
<feature type="transmembrane region" description="Helical" evidence="6">
    <location>
        <begin position="219"/>
        <end position="244"/>
    </location>
</feature>
<dbReference type="GO" id="GO:0016020">
    <property type="term" value="C:membrane"/>
    <property type="evidence" value="ECO:0007669"/>
    <property type="project" value="UniProtKB-SubCell"/>
</dbReference>
<gene>
    <name evidence="8" type="ORF">PMIN01_02567</name>
</gene>
<sequence length="349" mass="39171">MAAYGTLVIVVAFTLTSLSTFVVALRFYARYYLVGKLGPADWVMLAALIATWGTPILNYYQVQYADYSGTIDSNGNLIVEEFKRIASGSLLTMWIFRLNYIINHLLIKMSILLFYNYVASASRSYYWTVRIMLGFNVMSCLAMALVSIFICNPPQLSWDGEIFYQELFGIYSKHCINPSPLWLTQATYNLATDAIVWLLPIPFFLNLHAMPVRKRVELVAIFSIGVLAISASAIRLSVTIRWLSGFDELGLMFTHILVWSQVEQHSGIIAASLPFLRPIFRKLVKKMATRSTSSELKLVPNISPQGPPMPPRPPIIPSPVATFGSDDSFRPPPTPLSPIKPEMGMFHTV</sequence>
<dbReference type="Proteomes" id="UP000756921">
    <property type="component" value="Unassembled WGS sequence"/>
</dbReference>
<evidence type="ECO:0000259" key="7">
    <source>
        <dbReference type="Pfam" id="PF20684"/>
    </source>
</evidence>
<evidence type="ECO:0000256" key="5">
    <source>
        <dbReference type="ARBA" id="ARBA00038359"/>
    </source>
</evidence>
<comment type="similarity">
    <text evidence="5">Belongs to the SAT4 family.</text>
</comment>
<feature type="transmembrane region" description="Helical" evidence="6">
    <location>
        <begin position="264"/>
        <end position="280"/>
    </location>
</feature>
<evidence type="ECO:0000256" key="2">
    <source>
        <dbReference type="ARBA" id="ARBA00022692"/>
    </source>
</evidence>
<feature type="transmembrane region" description="Helical" evidence="6">
    <location>
        <begin position="131"/>
        <end position="150"/>
    </location>
</feature>
<keyword evidence="9" id="KW-1185">Reference proteome</keyword>
<reference evidence="8" key="1">
    <citation type="journal article" date="2020" name="Mol. Plant Microbe Interact.">
        <title>Genome Sequence of the Biocontrol Agent Coniothyrium minitans strain Conio (IMI 134523).</title>
        <authorList>
            <person name="Patel D."/>
            <person name="Shittu T.A."/>
            <person name="Baroncelli R."/>
            <person name="Muthumeenakshi S."/>
            <person name="Osborne T.H."/>
            <person name="Janganan T.K."/>
            <person name="Sreenivasaprasad S."/>
        </authorList>
    </citation>
    <scope>NUCLEOTIDE SEQUENCE</scope>
    <source>
        <strain evidence="8">Conio</strain>
    </source>
</reference>
<dbReference type="Pfam" id="PF20684">
    <property type="entry name" value="Fung_rhodopsin"/>
    <property type="match status" value="1"/>
</dbReference>